<evidence type="ECO:0000256" key="1">
    <source>
        <dbReference type="SAM" id="SignalP"/>
    </source>
</evidence>
<organism evidence="2 3">
    <name type="scientific">Constantimarinum furrinae</name>
    <dbReference type="NCBI Taxonomy" id="2562285"/>
    <lineage>
        <taxon>Bacteria</taxon>
        <taxon>Pseudomonadati</taxon>
        <taxon>Bacteroidota</taxon>
        <taxon>Flavobacteriia</taxon>
        <taxon>Flavobacteriales</taxon>
        <taxon>Flavobacteriaceae</taxon>
        <taxon>Altibacter/Constantimarinum group</taxon>
        <taxon>Constantimarinum</taxon>
    </lineage>
</organism>
<dbReference type="InterPro" id="IPR018550">
    <property type="entry name" value="Lipid-A_deacylase-rel"/>
</dbReference>
<dbReference type="Gene3D" id="2.40.160.20">
    <property type="match status" value="1"/>
</dbReference>
<name>A0A7G8PX56_9FLAO</name>
<accession>A0A7G8PX56</accession>
<dbReference type="EMBL" id="CP052909">
    <property type="protein sequence ID" value="QNJ98922.1"/>
    <property type="molecule type" value="Genomic_DNA"/>
</dbReference>
<dbReference type="KEGG" id="alti:ALE3EI_2384"/>
<evidence type="ECO:0000313" key="3">
    <source>
        <dbReference type="Proteomes" id="UP000515514"/>
    </source>
</evidence>
<dbReference type="RefSeq" id="WP_186988972.1">
    <property type="nucleotide sequence ID" value="NZ_CP052909.1"/>
</dbReference>
<proteinExistence type="predicted"/>
<dbReference type="Proteomes" id="UP000515514">
    <property type="component" value="Chromosome"/>
</dbReference>
<reference evidence="2 3" key="1">
    <citation type="submission" date="2020-04" db="EMBL/GenBank/DDBJ databases">
        <title>Genome sequence of Altibacter aquimarinus strain ALE3EI.</title>
        <authorList>
            <person name="Oh H.-M."/>
            <person name="Jang D."/>
        </authorList>
    </citation>
    <scope>NUCLEOTIDE SEQUENCE [LARGE SCALE GENOMIC DNA]</scope>
    <source>
        <strain evidence="2 3">ALE3EI</strain>
    </source>
</reference>
<sequence length="422" mass="48544">MRQLLTVSLLFLPLFIVAQELSDKQNNSFIFTTEVMVGQSAESNSNYPERNLQYQLWANFGWDQSKNWQEWAQRMKKVRTGIGLGYTNFGNSDSLGSAITLMPNIEFNAFRSDRLKVNVGMGGSYFTKKYDPLTNPNNQGITTDLAWSFRLFMYYNFLTGEKIDWRMGIGYSHHSNGHTRLPNQGVNSFLLSLSADLKSNIANTSEEIDINRYTRSSYSYLSLRSGYGINVLSGAYNDKKGIYTVSGAYGKVLNNTFRIGVGAYYRFYQHYYDYIEGNESLVQDGREFESFKMNPGWNASNIGIYLNGEFLLNHFGIDLGIGYNLHKPAYKIDWRINQGWDNTPREIPEYWMLGEFDSKFKLKHAILTRMGLKYYLIGTTKAPKNNLYLGFHINANLGQADFTELSLGYVYSFNFMNREDKP</sequence>
<dbReference type="AlphaFoldDB" id="A0A7G8PX56"/>
<protein>
    <submittedName>
        <fullName evidence="2">Lipid A 3-O-deacylase</fullName>
    </submittedName>
</protein>
<dbReference type="Pfam" id="PF09411">
    <property type="entry name" value="PagL"/>
    <property type="match status" value="1"/>
</dbReference>
<feature type="signal peptide" evidence="1">
    <location>
        <begin position="1"/>
        <end position="18"/>
    </location>
</feature>
<evidence type="ECO:0000313" key="2">
    <source>
        <dbReference type="EMBL" id="QNJ98922.1"/>
    </source>
</evidence>
<keyword evidence="3" id="KW-1185">Reference proteome</keyword>
<keyword evidence="1" id="KW-0732">Signal</keyword>
<gene>
    <name evidence="2" type="ORF">ALE3EI_2384</name>
</gene>
<feature type="chain" id="PRO_5029015714" evidence="1">
    <location>
        <begin position="19"/>
        <end position="422"/>
    </location>
</feature>